<proteinExistence type="predicted"/>
<dbReference type="EMBL" id="JPOS01000030">
    <property type="protein sequence ID" value="KGE87782.1"/>
    <property type="molecule type" value="Genomic_DNA"/>
</dbReference>
<comment type="caution">
    <text evidence="1">The sequence shown here is derived from an EMBL/GenBank/DDBJ whole genome shotgun (WGS) entry which is preliminary data.</text>
</comment>
<protein>
    <submittedName>
        <fullName evidence="1">Uncharacterized protein</fullName>
    </submittedName>
</protein>
<organism evidence="1 2">
    <name type="scientific">Phaeodactylibacter xiamenensis</name>
    <dbReference type="NCBI Taxonomy" id="1524460"/>
    <lineage>
        <taxon>Bacteria</taxon>
        <taxon>Pseudomonadati</taxon>
        <taxon>Bacteroidota</taxon>
        <taxon>Saprospiria</taxon>
        <taxon>Saprospirales</taxon>
        <taxon>Haliscomenobacteraceae</taxon>
        <taxon>Phaeodactylibacter</taxon>
    </lineage>
</organism>
<gene>
    <name evidence="1" type="ORF">IX84_12815</name>
</gene>
<dbReference type="STRING" id="1524460.IX84_12815"/>
<accession>A0A098S9L0</accession>
<evidence type="ECO:0000313" key="2">
    <source>
        <dbReference type="Proteomes" id="UP000029736"/>
    </source>
</evidence>
<evidence type="ECO:0000313" key="1">
    <source>
        <dbReference type="EMBL" id="KGE87782.1"/>
    </source>
</evidence>
<dbReference type="AlphaFoldDB" id="A0A098S9L0"/>
<keyword evidence="2" id="KW-1185">Reference proteome</keyword>
<name>A0A098S9L0_9BACT</name>
<dbReference type="RefSeq" id="WP_044220836.1">
    <property type="nucleotide sequence ID" value="NZ_JBKAGJ010000051.1"/>
</dbReference>
<sequence>MPQQQILILSRQGYTLQADGALFPRHWLLHHSMRDDFPILDSIWETLMALPADQFPVQFRFVDSPHPVLNGYYHLTVHIVPGSSARLRLTIERCTFEALQLRKALQLKNTAALYQQQREFTFLSKCV</sequence>
<dbReference type="Proteomes" id="UP000029736">
    <property type="component" value="Unassembled WGS sequence"/>
</dbReference>
<reference evidence="1 2" key="1">
    <citation type="journal article" date="2014" name="Int. J. Syst. Evol. Microbiol.">
        <title>Phaeodactylibacter xiamenensis gen. nov., sp. nov., a member of the family Saprospiraceae isolated from the marine alga Phaeodactylum tricornutum.</title>
        <authorList>
            <person name="Chen Z.Jr."/>
            <person name="Lei X."/>
            <person name="Lai Q."/>
            <person name="Li Y."/>
            <person name="Zhang B."/>
            <person name="Zhang J."/>
            <person name="Zhang H."/>
            <person name="Yang L."/>
            <person name="Zheng W."/>
            <person name="Tian Y."/>
            <person name="Yu Z."/>
            <person name="Xu H.Jr."/>
            <person name="Zheng T."/>
        </authorList>
    </citation>
    <scope>NUCLEOTIDE SEQUENCE [LARGE SCALE GENOMIC DNA]</scope>
    <source>
        <strain evidence="1 2">KD52</strain>
    </source>
</reference>